<keyword evidence="1" id="KW-0812">Transmembrane</keyword>
<dbReference type="Proteomes" id="UP000075476">
    <property type="component" value="Unassembled WGS sequence"/>
</dbReference>
<evidence type="ECO:0000313" key="2">
    <source>
        <dbReference type="EMBL" id="KXY50898.1"/>
    </source>
</evidence>
<feature type="transmembrane region" description="Helical" evidence="1">
    <location>
        <begin position="37"/>
        <end position="61"/>
    </location>
</feature>
<name>A0A9X0SQ23_BACCE</name>
<evidence type="ECO:0000256" key="1">
    <source>
        <dbReference type="SAM" id="Phobius"/>
    </source>
</evidence>
<evidence type="ECO:0000313" key="3">
    <source>
        <dbReference type="Proteomes" id="UP000075476"/>
    </source>
</evidence>
<reference evidence="2 3" key="1">
    <citation type="submission" date="2015-12" db="EMBL/GenBank/DDBJ databases">
        <title>Bacillus cereus Group isolate.</title>
        <authorList>
            <person name="Kovac J."/>
        </authorList>
    </citation>
    <scope>NUCLEOTIDE SEQUENCE [LARGE SCALE GENOMIC DNA]</scope>
    <source>
        <strain evidence="2 3">FSL K6-0073</strain>
    </source>
</reference>
<organism evidence="2 3">
    <name type="scientific">Bacillus cereus</name>
    <dbReference type="NCBI Taxonomy" id="1396"/>
    <lineage>
        <taxon>Bacteria</taxon>
        <taxon>Bacillati</taxon>
        <taxon>Bacillota</taxon>
        <taxon>Bacilli</taxon>
        <taxon>Bacillales</taxon>
        <taxon>Bacillaceae</taxon>
        <taxon>Bacillus</taxon>
        <taxon>Bacillus cereus group</taxon>
    </lineage>
</organism>
<protein>
    <submittedName>
        <fullName evidence="2">Uncharacterized protein</fullName>
    </submittedName>
</protein>
<dbReference type="EMBL" id="LOMO01000001">
    <property type="protein sequence ID" value="KXY50898.1"/>
    <property type="molecule type" value="Genomic_DNA"/>
</dbReference>
<keyword evidence="1" id="KW-0472">Membrane</keyword>
<comment type="caution">
    <text evidence="2">The sequence shown here is derived from an EMBL/GenBank/DDBJ whole genome shotgun (WGS) entry which is preliminary data.</text>
</comment>
<keyword evidence="1" id="KW-1133">Transmembrane helix</keyword>
<accession>A0A9X0SQ23</accession>
<gene>
    <name evidence="2" type="ORF">AT268_30590</name>
</gene>
<proteinExistence type="predicted"/>
<dbReference type="RefSeq" id="WP_061662226.1">
    <property type="nucleotide sequence ID" value="NZ_NUNQ01000029.1"/>
</dbReference>
<sequence length="70" mass="8607">MDEKLKKTLKEIHEVHQKRKKQKENQNKFWNKYEGTIQFLIIFFFTFIVPCIVVYGALHLIEWIKSIIHF</sequence>
<dbReference type="AlphaFoldDB" id="A0A9X0SQ23"/>